<dbReference type="Proteomes" id="UP000681720">
    <property type="component" value="Unassembled WGS sequence"/>
</dbReference>
<proteinExistence type="predicted"/>
<dbReference type="Proteomes" id="UP000663834">
    <property type="component" value="Unassembled WGS sequence"/>
</dbReference>
<reference evidence="1" key="1">
    <citation type="submission" date="2021-02" db="EMBL/GenBank/DDBJ databases">
        <authorList>
            <person name="Nowell W R."/>
        </authorList>
    </citation>
    <scope>NUCLEOTIDE SEQUENCE</scope>
</reference>
<evidence type="ECO:0000313" key="2">
    <source>
        <dbReference type="EMBL" id="CAF1520672.1"/>
    </source>
</evidence>
<comment type="caution">
    <text evidence="1">The sequence shown here is derived from an EMBL/GenBank/DDBJ whole genome shotgun (WGS) entry which is preliminary data.</text>
</comment>
<sequence length="161" mass="18855">MSISSSKEPEIIMNGEKAHEFLREITPEHITMESEWLNRESSNLIIFTKIQNSKMYFVNGSQTRSPKGKTPQKFKIIEIECKDAELYKMLFTRYFSNESVDQKDIISFLQGMIATYGSESNFEIVLQPLNEIEVSIGPGRGLTMPREYFYYTTWKMILRLR</sequence>
<dbReference type="EMBL" id="CAJOBJ010003633">
    <property type="protein sequence ID" value="CAF3972435.1"/>
    <property type="molecule type" value="Genomic_DNA"/>
</dbReference>
<dbReference type="EMBL" id="CAJOBH010001108">
    <property type="protein sequence ID" value="CAF3836184.1"/>
    <property type="molecule type" value="Genomic_DNA"/>
</dbReference>
<dbReference type="EMBL" id="CAJOBI010002220">
    <property type="protein sequence ID" value="CAF3919204.1"/>
    <property type="molecule type" value="Genomic_DNA"/>
</dbReference>
<dbReference type="AlphaFoldDB" id="A0A814N183"/>
<name>A0A814N183_9BILA</name>
<dbReference type="Proteomes" id="UP000663855">
    <property type="component" value="Unassembled WGS sequence"/>
</dbReference>
<dbReference type="EMBL" id="CAJNOW010007705">
    <property type="protein sequence ID" value="CAF1520672.1"/>
    <property type="molecule type" value="Genomic_DNA"/>
</dbReference>
<protein>
    <submittedName>
        <fullName evidence="1">Uncharacterized protein</fullName>
    </submittedName>
</protein>
<dbReference type="OrthoDB" id="10216957at2759"/>
<gene>
    <name evidence="3" type="ORF">BYL167_LOCUS4999</name>
    <name evidence="1" type="ORF">CJN711_LOCUS6404</name>
    <name evidence="5" type="ORF">GIL414_LOCUS10226</name>
    <name evidence="2" type="ORF">KQP761_LOCUS15684</name>
    <name evidence="4" type="ORF">SMN809_LOCUS7575</name>
</gene>
<evidence type="ECO:0000313" key="5">
    <source>
        <dbReference type="EMBL" id="CAF3972435.1"/>
    </source>
</evidence>
<organism evidence="1 6">
    <name type="scientific">Rotaria magnacalcarata</name>
    <dbReference type="NCBI Taxonomy" id="392030"/>
    <lineage>
        <taxon>Eukaryota</taxon>
        <taxon>Metazoa</taxon>
        <taxon>Spiralia</taxon>
        <taxon>Gnathifera</taxon>
        <taxon>Rotifera</taxon>
        <taxon>Eurotatoria</taxon>
        <taxon>Bdelloidea</taxon>
        <taxon>Philodinida</taxon>
        <taxon>Philodinidae</taxon>
        <taxon>Rotaria</taxon>
    </lineage>
</organism>
<dbReference type="Proteomes" id="UP000676336">
    <property type="component" value="Unassembled WGS sequence"/>
</dbReference>
<dbReference type="Proteomes" id="UP000681967">
    <property type="component" value="Unassembled WGS sequence"/>
</dbReference>
<evidence type="ECO:0000313" key="3">
    <source>
        <dbReference type="EMBL" id="CAF3836184.1"/>
    </source>
</evidence>
<evidence type="ECO:0000313" key="4">
    <source>
        <dbReference type="EMBL" id="CAF3919204.1"/>
    </source>
</evidence>
<dbReference type="EMBL" id="CAJNOV010001976">
    <property type="protein sequence ID" value="CAF1085339.1"/>
    <property type="molecule type" value="Genomic_DNA"/>
</dbReference>
<accession>A0A814N183</accession>
<evidence type="ECO:0000313" key="1">
    <source>
        <dbReference type="EMBL" id="CAF1085339.1"/>
    </source>
</evidence>
<evidence type="ECO:0000313" key="6">
    <source>
        <dbReference type="Proteomes" id="UP000663855"/>
    </source>
</evidence>